<sequence>MSVTMQLPWPSLALSEENRVLQGRVNQAADVLEEKRGEVAVHHEVLDLMMRQNRQLQQSIKASTCALNELQRTSQRGEEELRQVTQDSAIYRSEVQKLRRQQVQLKEFLSKSERALRGKEMTLSQQEQEVVSVFQALEQYQQMREEQAAEYKDSRHSEKAQRLQQLQASLRRAQEALDSSKSALERERDEHARLQREIASLRLDIERGKQDKMRSSLAVRQLKEAIEMAEAQTIANTDAYARGQETASDRRSLFGQLKEELEELRRKRERLEKAVEGHLRERDSQGVQLRAVEVTVEKQELDVVVMQRQLAMQHDVVRQLALQRNNALVLRDELRIRLNQLLLRYTEVKSVLDGVQESSDGNVEHNMKCLAQVLAAMQAGENKLDSQINRLSGATASCLSQLQEHARSGERLDGDVARARRALAAADRDCAEQKELRKIRDCELCALVSQLEDWRRRLQGAREAKADHFRLQRVMMEGTVHEMRERLQHHERYGLELRQGITSLRCSLSTQYNVLRENEDQLSRLSEEMILRGAEMERLGKERVQVGQKRQTMTLALEQATLQLQSLNRVADSQVSERCGAAGMKEVMLGQAMAVEEALQTELKNGILLLHLEHRAVMDKQTELRRHEQRLSLLKERYQDLMQTISQRVAMAAGEEARGSVDSFAGASTQLLNSGVDSLGAHAEPETLHAKRILLSSTTREQLWHRGNQLDARIVFLERETAALRKMRDLMRLSVSQKGNAVSSTTSKEQNQRTLGEKQTLVLAKLREGLSKTQKLVEVDLEHARNTLVEMRARMRQLNEQQQVETRRLRDMRALRADRQAALRRLQYKMRCERRSQHMASQSKSLTSPVCGR</sequence>
<feature type="region of interest" description="Disordered" evidence="2">
    <location>
        <begin position="834"/>
        <end position="853"/>
    </location>
</feature>
<protein>
    <submittedName>
        <fullName evidence="3">Uncharacterized protein</fullName>
    </submittedName>
</protein>
<evidence type="ECO:0000256" key="1">
    <source>
        <dbReference type="SAM" id="Coils"/>
    </source>
</evidence>
<feature type="coiled-coil region" evidence="1">
    <location>
        <begin position="617"/>
        <end position="644"/>
    </location>
</feature>
<evidence type="ECO:0000313" key="3">
    <source>
        <dbReference type="EMBL" id="CCC47873.1"/>
    </source>
</evidence>
<dbReference type="EMBL" id="HE573021">
    <property type="protein sequence ID" value="CCC47873.1"/>
    <property type="molecule type" value="Genomic_DNA"/>
</dbReference>
<dbReference type="AlphaFoldDB" id="G0TVA7"/>
<organism evidence="3">
    <name type="scientific">Trypanosoma vivax (strain Y486)</name>
    <dbReference type="NCBI Taxonomy" id="1055687"/>
    <lineage>
        <taxon>Eukaryota</taxon>
        <taxon>Discoba</taxon>
        <taxon>Euglenozoa</taxon>
        <taxon>Kinetoplastea</taxon>
        <taxon>Metakinetoplastina</taxon>
        <taxon>Trypanosomatida</taxon>
        <taxon>Trypanosomatidae</taxon>
        <taxon>Trypanosoma</taxon>
        <taxon>Duttonella</taxon>
    </lineage>
</organism>
<reference evidence="3" key="1">
    <citation type="journal article" date="2012" name="Proc. Natl. Acad. Sci. U.S.A.">
        <title>Antigenic diversity is generated by distinct evolutionary mechanisms in African trypanosome species.</title>
        <authorList>
            <person name="Jackson A.P."/>
            <person name="Berry A."/>
            <person name="Aslett M."/>
            <person name="Allison H.C."/>
            <person name="Burton P."/>
            <person name="Vavrova-Anderson J."/>
            <person name="Brown R."/>
            <person name="Browne H."/>
            <person name="Corton N."/>
            <person name="Hauser H."/>
            <person name="Gamble J."/>
            <person name="Gilderthorp R."/>
            <person name="Marcello L."/>
            <person name="McQuillan J."/>
            <person name="Otto T.D."/>
            <person name="Quail M.A."/>
            <person name="Sanders M.J."/>
            <person name="van Tonder A."/>
            <person name="Ginger M.L."/>
            <person name="Field M.C."/>
            <person name="Barry J.D."/>
            <person name="Hertz-Fowler C."/>
            <person name="Berriman M."/>
        </authorList>
    </citation>
    <scope>NUCLEOTIDE SEQUENCE</scope>
    <source>
        <strain evidence="3">Y486</strain>
    </source>
</reference>
<dbReference type="VEuPathDB" id="TriTrypDB:TvY486_0500820"/>
<feature type="compositionally biased region" description="Polar residues" evidence="2">
    <location>
        <begin position="838"/>
        <end position="853"/>
    </location>
</feature>
<feature type="coiled-coil region" evidence="1">
    <location>
        <begin position="254"/>
        <end position="281"/>
    </location>
</feature>
<feature type="coiled-coil region" evidence="1">
    <location>
        <begin position="781"/>
        <end position="808"/>
    </location>
</feature>
<evidence type="ECO:0000256" key="2">
    <source>
        <dbReference type="SAM" id="MobiDB-lite"/>
    </source>
</evidence>
<feature type="coiled-coil region" evidence="1">
    <location>
        <begin position="53"/>
        <end position="211"/>
    </location>
</feature>
<name>G0TVA7_TRYVY</name>
<gene>
    <name evidence="3" type="ORF">TVY486_0500820</name>
</gene>
<keyword evidence="1" id="KW-0175">Coiled coil</keyword>
<proteinExistence type="predicted"/>
<accession>G0TVA7</accession>